<dbReference type="Pfam" id="PF02221">
    <property type="entry name" value="E1_DerP2_DerF2"/>
    <property type="match status" value="1"/>
</dbReference>
<keyword evidence="5" id="KW-1185">Reference proteome</keyword>
<sequence>MKHPIFSLFFVLVATVSAINAIPYGLSKRTTQFGVCGTISPLPPLLDVSISPDPIVSGTPVTFSINGTAPVDILSANAGILFFNDEAKYYKTFHDDFCKLSNACPVKSGTKFEFKYTVDPTDLPDSYTIDVGILNLDIKLFMCATTTV</sequence>
<comment type="caution">
    <text evidence="4">The sequence shown here is derived from an EMBL/GenBank/DDBJ whole genome shotgun (WGS) entry which is preliminary data.</text>
</comment>
<dbReference type="Gene3D" id="2.60.40.770">
    <property type="match status" value="1"/>
</dbReference>
<name>A0A9N9B6G5_9GLOM</name>
<evidence type="ECO:0000313" key="4">
    <source>
        <dbReference type="EMBL" id="CAG8557003.1"/>
    </source>
</evidence>
<proteinExistence type="predicted"/>
<evidence type="ECO:0000313" key="5">
    <source>
        <dbReference type="Proteomes" id="UP000789572"/>
    </source>
</evidence>
<dbReference type="EMBL" id="CAJVPJ010000796">
    <property type="protein sequence ID" value="CAG8557003.1"/>
    <property type="molecule type" value="Genomic_DNA"/>
</dbReference>
<organism evidence="4 5">
    <name type="scientific">Paraglomus occultum</name>
    <dbReference type="NCBI Taxonomy" id="144539"/>
    <lineage>
        <taxon>Eukaryota</taxon>
        <taxon>Fungi</taxon>
        <taxon>Fungi incertae sedis</taxon>
        <taxon>Mucoromycota</taxon>
        <taxon>Glomeromycotina</taxon>
        <taxon>Glomeromycetes</taxon>
        <taxon>Paraglomerales</taxon>
        <taxon>Paraglomeraceae</taxon>
        <taxon>Paraglomus</taxon>
    </lineage>
</organism>
<feature type="chain" id="PRO_5040439160" description="Phosphatidylglycerol/phosphatidylinositol transfer protein" evidence="2">
    <location>
        <begin position="19"/>
        <end position="148"/>
    </location>
</feature>
<evidence type="ECO:0000256" key="2">
    <source>
        <dbReference type="SAM" id="SignalP"/>
    </source>
</evidence>
<dbReference type="AlphaFoldDB" id="A0A9N9B6G5"/>
<gene>
    <name evidence="4" type="ORF">POCULU_LOCUS5317</name>
</gene>
<dbReference type="Proteomes" id="UP000789572">
    <property type="component" value="Unassembled WGS sequence"/>
</dbReference>
<accession>A0A9N9B6G5</accession>
<feature type="signal peptide" evidence="2">
    <location>
        <begin position="1"/>
        <end position="18"/>
    </location>
</feature>
<dbReference type="InterPro" id="IPR003172">
    <property type="entry name" value="ML_dom"/>
</dbReference>
<evidence type="ECO:0000259" key="3">
    <source>
        <dbReference type="SMART" id="SM00737"/>
    </source>
</evidence>
<dbReference type="InterPro" id="IPR014756">
    <property type="entry name" value="Ig_E-set"/>
</dbReference>
<dbReference type="OrthoDB" id="2392981at2759"/>
<feature type="domain" description="MD-2-related lipid-recognition" evidence="3">
    <location>
        <begin position="33"/>
        <end position="148"/>
    </location>
</feature>
<dbReference type="SUPFAM" id="SSF81296">
    <property type="entry name" value="E set domains"/>
    <property type="match status" value="1"/>
</dbReference>
<keyword evidence="2" id="KW-0732">Signal</keyword>
<reference evidence="4" key="1">
    <citation type="submission" date="2021-06" db="EMBL/GenBank/DDBJ databases">
        <authorList>
            <person name="Kallberg Y."/>
            <person name="Tangrot J."/>
            <person name="Rosling A."/>
        </authorList>
    </citation>
    <scope>NUCLEOTIDE SEQUENCE</scope>
    <source>
        <strain evidence="4">IA702</strain>
    </source>
</reference>
<protein>
    <recommendedName>
        <fullName evidence="1">Phosphatidylglycerol/phosphatidylinositol transfer protein</fullName>
    </recommendedName>
</protein>
<dbReference type="SMART" id="SM00737">
    <property type="entry name" value="ML"/>
    <property type="match status" value="1"/>
</dbReference>
<evidence type="ECO:0000256" key="1">
    <source>
        <dbReference type="ARBA" id="ARBA00016056"/>
    </source>
</evidence>